<feature type="region of interest" description="Disordered" evidence="1">
    <location>
        <begin position="1184"/>
        <end position="1226"/>
    </location>
</feature>
<feature type="compositionally biased region" description="Low complexity" evidence="1">
    <location>
        <begin position="934"/>
        <end position="956"/>
    </location>
</feature>
<dbReference type="InterPro" id="IPR043519">
    <property type="entry name" value="NT_sf"/>
</dbReference>
<feature type="domain" description="Polymerase nucleotidyl transferase" evidence="2">
    <location>
        <begin position="142"/>
        <end position="175"/>
    </location>
</feature>
<dbReference type="InterPro" id="IPR045862">
    <property type="entry name" value="Trf4-like"/>
</dbReference>
<accession>A0A061JB22</accession>
<feature type="compositionally biased region" description="Polar residues" evidence="1">
    <location>
        <begin position="44"/>
        <end position="56"/>
    </location>
</feature>
<feature type="region of interest" description="Disordered" evidence="1">
    <location>
        <begin position="1037"/>
        <end position="1062"/>
    </location>
</feature>
<proteinExistence type="predicted"/>
<dbReference type="Pfam" id="PF01909">
    <property type="entry name" value="NTP_transf_2"/>
    <property type="match status" value="1"/>
</dbReference>
<feature type="region of interest" description="Disordered" evidence="1">
    <location>
        <begin position="973"/>
        <end position="1024"/>
    </location>
</feature>
<dbReference type="EMBL" id="AUPL01001780">
    <property type="protein sequence ID" value="ESL10487.1"/>
    <property type="molecule type" value="Genomic_DNA"/>
</dbReference>
<feature type="region of interest" description="Disordered" evidence="1">
    <location>
        <begin position="1239"/>
        <end position="1280"/>
    </location>
</feature>
<evidence type="ECO:0000313" key="4">
    <source>
        <dbReference type="Proteomes" id="UP000031737"/>
    </source>
</evidence>
<sequence>MGSVDAETTTSDSAAQTQPAMPQRKVFPGGGKPAPLPLPGDVPQDQSQSGDSNSARPSPAALAPQHTPPHQQQQRGSALAHNAQKMMSPALGASSWTFLSTPDFVSCLQIYVKTCLGLREADIQARQGFIARVQCIVKKVLGPRAEVRVHGSITTDLALASSDIDLLVVGYEPLTPLQAIQHLSRAILHISEKELNELEAEEAGEAGVGVAAGRSSQSCYDTSVVDAAKETLDDSDAPNASPVELDDVTLEPGAELDAGDPIMRMEEEEAEYRSQIERDYVFSTRAGLTSAAMVNALPTHSPKTAAMALQGYMGPLSVAPLQSGLRTPVGEGGATVELATMPRHYGGTGGHRLYVPTLGGPYFDVQTIISTRVPVIKVVEKSTGMRGDITFAGGEHWRSMQLTNHLLKRYPASRGLILFLKHCVRQMGIGDSQPGGVTSFTIYLLVLHFFNEVSCHLEGFLQQQQQEQQPTREGRTSVSTQWGNEGAIANSSGTGDNVSGGVSLSGTRVATSQAQTPLSTQPAAATPLTPSWLTSYLDKLFLVERVFVERFRPYQKEQEGKQSTASILHNIFTFLQEELPVDFEEEDKGRKADLLEGRTGAKLVTPVGYDAASGEAALHEEVLLATSEAPGALDVASEQGGNDDVEVCVDSHEDEGEDGDDRSAAADLNPVVEVRTSYEVGGGGLQEREQEENETPEDNKTSLIRSLALRLLSTSSLGHLFHDFCFYYGFTFNYDSHGLYFDSLGNSSVVPKPRKCQQRGQHLFMTSPFDDQYDLTARMLHTRAFQELCRMFVPLTTPLTTISGYGGGGCSLQEVLEWISPETAFEELMQVHTAIQQQQRAEVSGAHLSKTEEQLPPLSIHADIGKGTTHAQSLSQGEVEAREQSTSSSHTAPTSSAEERPPKDTRVPRRMDTAALKNSSSAVSGELRKKVDRAAAGSASDVPSAAAPSTSSVSSFSLRQMGSKAILVEPGGADLAGSRSASASLTQRQVKRREGGAEDSAVATVGDVGGSGTTPATVKQPPAQAAVPVSAAGLEAAMREASPSGAPRASGSLTPPGLPVGGGVNSVGGEAVYARTQLPRASPMHQQHQQLPFPFSPTVPAFMIPPNGAGPGYPDMLPFYFQMPYSSELVMRYQHQHYLHQYPSEHRHQMHLFPSIGYEMHQFYRQRGVLEALNGAAAAAAAASGSGPTASRQGNTRGVGVSPSGVRHRGRGGAHRGTASMAASLSTDKVPVKPAALLEEPTAPMEGAVVEGSNSNKTTVKDATAEGASTRGRRPGTAEAKERLQAEAALASASLAHEVQQHPHYLQLHHHHHQYQQQQQLQQLGLSHQFHHQQQNGTKLRNTGQQQQQALWRHQQPSLMMPLPQMYALPGTADASVSTALCAPVQGGLIFRQQPNASGTSYPAAATASGFPRVPAHEVPAYNSAASFVNENPQQQPQRRQSYTPSHRPEKAGAATAASSRDSSASSNNARGGGPVRLVRRAQEEDDGEGRFVE</sequence>
<feature type="region of interest" description="Disordered" evidence="1">
    <location>
        <begin position="868"/>
        <end position="956"/>
    </location>
</feature>
<feature type="region of interest" description="Disordered" evidence="1">
    <location>
        <begin position="484"/>
        <end position="504"/>
    </location>
</feature>
<dbReference type="GO" id="GO:0031123">
    <property type="term" value="P:RNA 3'-end processing"/>
    <property type="evidence" value="ECO:0007669"/>
    <property type="project" value="TreeGrafter"/>
</dbReference>
<feature type="compositionally biased region" description="Low complexity" evidence="1">
    <location>
        <begin position="885"/>
        <end position="896"/>
    </location>
</feature>
<dbReference type="Gene3D" id="1.10.1410.10">
    <property type="match status" value="2"/>
</dbReference>
<feature type="region of interest" description="Disordered" evidence="1">
    <location>
        <begin position="677"/>
        <end position="700"/>
    </location>
</feature>
<dbReference type="GO" id="GO:1990817">
    <property type="term" value="F:poly(A) RNA polymerase activity"/>
    <property type="evidence" value="ECO:0007669"/>
    <property type="project" value="InterPro"/>
</dbReference>
<evidence type="ECO:0000313" key="3">
    <source>
        <dbReference type="EMBL" id="ESL10487.1"/>
    </source>
</evidence>
<dbReference type="GO" id="GO:0043634">
    <property type="term" value="P:polyadenylation-dependent ncRNA catabolic process"/>
    <property type="evidence" value="ECO:0007669"/>
    <property type="project" value="TreeGrafter"/>
</dbReference>
<dbReference type="SUPFAM" id="SSF81301">
    <property type="entry name" value="Nucleotidyltransferase"/>
    <property type="match status" value="1"/>
</dbReference>
<feature type="compositionally biased region" description="Low complexity" evidence="1">
    <location>
        <begin position="1452"/>
        <end position="1470"/>
    </location>
</feature>
<dbReference type="SUPFAM" id="SSF81631">
    <property type="entry name" value="PAP/OAS1 substrate-binding domain"/>
    <property type="match status" value="1"/>
</dbReference>
<dbReference type="VEuPathDB" id="TriTrypDB:TRSC58_01780"/>
<feature type="region of interest" description="Disordered" evidence="1">
    <location>
        <begin position="1"/>
        <end position="84"/>
    </location>
</feature>
<evidence type="ECO:0000259" key="2">
    <source>
        <dbReference type="Pfam" id="PF01909"/>
    </source>
</evidence>
<comment type="caution">
    <text evidence="3">The sequence shown here is derived from an EMBL/GenBank/DDBJ whole genome shotgun (WGS) entry which is preliminary data.</text>
</comment>
<dbReference type="GO" id="GO:0005730">
    <property type="term" value="C:nucleolus"/>
    <property type="evidence" value="ECO:0007669"/>
    <property type="project" value="TreeGrafter"/>
</dbReference>
<feature type="compositionally biased region" description="Polar residues" evidence="1">
    <location>
        <begin position="1186"/>
        <end position="1196"/>
    </location>
</feature>
<dbReference type="GO" id="GO:0003729">
    <property type="term" value="F:mRNA binding"/>
    <property type="evidence" value="ECO:0007669"/>
    <property type="project" value="TreeGrafter"/>
</dbReference>
<evidence type="ECO:0000256" key="1">
    <source>
        <dbReference type="SAM" id="MobiDB-lite"/>
    </source>
</evidence>
<reference evidence="3 4" key="1">
    <citation type="submission" date="2013-07" db="EMBL/GenBank/DDBJ databases">
        <authorList>
            <person name="Stoco P.H."/>
            <person name="Wagner G."/>
            <person name="Gerber A."/>
            <person name="Zaha A."/>
            <person name="Thompson C."/>
            <person name="Bartholomeu D.C."/>
            <person name="Luckemeyer D.D."/>
            <person name="Bahia D."/>
            <person name="Loreto E."/>
            <person name="Prestes E.B."/>
            <person name="Lima F.M."/>
            <person name="Rodrigues-Luiz G."/>
            <person name="Vallejo G.A."/>
            <person name="Filho J.F."/>
            <person name="Monteiro K.M."/>
            <person name="Tyler K.M."/>
            <person name="de Almeida L.G."/>
            <person name="Ortiz M.F."/>
            <person name="Siervo M.A."/>
            <person name="de Moraes M.H."/>
            <person name="Cunha O.L."/>
            <person name="Mendonca-Neto R."/>
            <person name="Silva R."/>
            <person name="Teixeira S.M."/>
            <person name="Murta S.M."/>
            <person name="Sincero T.C."/>
            <person name="Mendes T.A."/>
            <person name="Urmenyi T.P."/>
            <person name="Silva V.G."/>
            <person name="da Rocha W.D."/>
            <person name="Andersson B."/>
            <person name="Romanha A.J."/>
            <person name="Steindel M."/>
            <person name="de Vasconcelos A.T."/>
            <person name="Grisard E.C."/>
        </authorList>
    </citation>
    <scope>NUCLEOTIDE SEQUENCE [LARGE SCALE GENOMIC DNA]</scope>
    <source>
        <strain evidence="3 4">SC58</strain>
    </source>
</reference>
<dbReference type="OrthoDB" id="273917at2759"/>
<name>A0A061JB22_TRYRA</name>
<dbReference type="InterPro" id="IPR002934">
    <property type="entry name" value="Polymerase_NTP_transf_dom"/>
</dbReference>
<keyword evidence="4" id="KW-1185">Reference proteome</keyword>
<organism evidence="3 4">
    <name type="scientific">Trypanosoma rangeli SC58</name>
    <dbReference type="NCBI Taxonomy" id="429131"/>
    <lineage>
        <taxon>Eukaryota</taxon>
        <taxon>Discoba</taxon>
        <taxon>Euglenozoa</taxon>
        <taxon>Kinetoplastea</taxon>
        <taxon>Metakinetoplastina</taxon>
        <taxon>Trypanosomatida</taxon>
        <taxon>Trypanosomatidae</taxon>
        <taxon>Trypanosoma</taxon>
        <taxon>Herpetosoma</taxon>
    </lineage>
</organism>
<feature type="compositionally biased region" description="Low complexity" evidence="1">
    <location>
        <begin position="59"/>
        <end position="74"/>
    </location>
</feature>
<dbReference type="Proteomes" id="UP000031737">
    <property type="component" value="Unassembled WGS sequence"/>
</dbReference>
<feature type="compositionally biased region" description="Low complexity" evidence="1">
    <location>
        <begin position="1041"/>
        <end position="1055"/>
    </location>
</feature>
<feature type="compositionally biased region" description="Polar residues" evidence="1">
    <location>
        <begin position="979"/>
        <end position="988"/>
    </location>
</feature>
<feature type="compositionally biased region" description="Polar residues" evidence="1">
    <location>
        <begin position="1"/>
        <end position="20"/>
    </location>
</feature>
<dbReference type="GO" id="GO:0031499">
    <property type="term" value="C:TRAMP complex"/>
    <property type="evidence" value="ECO:0007669"/>
    <property type="project" value="TreeGrafter"/>
</dbReference>
<dbReference type="Gene3D" id="3.30.460.10">
    <property type="entry name" value="Beta Polymerase, domain 2"/>
    <property type="match status" value="1"/>
</dbReference>
<dbReference type="PANTHER" id="PTHR23092">
    <property type="entry name" value="POLY(A) RNA POLYMERASE"/>
    <property type="match status" value="1"/>
</dbReference>
<protein>
    <recommendedName>
        <fullName evidence="2">Polymerase nucleotidyl transferase domain-containing protein</fullName>
    </recommendedName>
</protein>
<feature type="region of interest" description="Disordered" evidence="1">
    <location>
        <begin position="1428"/>
        <end position="1494"/>
    </location>
</feature>
<feature type="compositionally biased region" description="Basic and acidic residues" evidence="1">
    <location>
        <begin position="897"/>
        <end position="912"/>
    </location>
</feature>
<dbReference type="PANTHER" id="PTHR23092:SF47">
    <property type="entry name" value="POLYMERASE SIGMA, PUTATIVE-RELATED"/>
    <property type="match status" value="1"/>
</dbReference>
<feature type="compositionally biased region" description="Low complexity" evidence="1">
    <location>
        <begin position="1013"/>
        <end position="1024"/>
    </location>
</feature>
<gene>
    <name evidence="3" type="ORF">TRSC58_01780</name>
</gene>